<evidence type="ECO:0000313" key="2">
    <source>
        <dbReference type="EMBL" id="CAF4333768.1"/>
    </source>
</evidence>
<feature type="compositionally biased region" description="Polar residues" evidence="1">
    <location>
        <begin position="23"/>
        <end position="36"/>
    </location>
</feature>
<dbReference type="Proteomes" id="UP000663823">
    <property type="component" value="Unassembled WGS sequence"/>
</dbReference>
<gene>
    <name evidence="2" type="ORF">OTI717_LOCUS43043</name>
</gene>
<reference evidence="2" key="1">
    <citation type="submission" date="2021-02" db="EMBL/GenBank/DDBJ databases">
        <authorList>
            <person name="Nowell W R."/>
        </authorList>
    </citation>
    <scope>NUCLEOTIDE SEQUENCE</scope>
</reference>
<proteinExistence type="predicted"/>
<evidence type="ECO:0000256" key="1">
    <source>
        <dbReference type="SAM" id="MobiDB-lite"/>
    </source>
</evidence>
<protein>
    <submittedName>
        <fullName evidence="2">Uncharacterized protein</fullName>
    </submittedName>
</protein>
<feature type="non-terminal residue" evidence="2">
    <location>
        <position position="1"/>
    </location>
</feature>
<feature type="non-terminal residue" evidence="2">
    <location>
        <position position="36"/>
    </location>
</feature>
<feature type="region of interest" description="Disordered" evidence="1">
    <location>
        <begin position="1"/>
        <end position="36"/>
    </location>
</feature>
<evidence type="ECO:0000313" key="3">
    <source>
        <dbReference type="Proteomes" id="UP000663823"/>
    </source>
</evidence>
<organism evidence="2 3">
    <name type="scientific">Rotaria sordida</name>
    <dbReference type="NCBI Taxonomy" id="392033"/>
    <lineage>
        <taxon>Eukaryota</taxon>
        <taxon>Metazoa</taxon>
        <taxon>Spiralia</taxon>
        <taxon>Gnathifera</taxon>
        <taxon>Rotifera</taxon>
        <taxon>Eurotatoria</taxon>
        <taxon>Bdelloidea</taxon>
        <taxon>Philodinida</taxon>
        <taxon>Philodinidae</taxon>
        <taxon>Rotaria</taxon>
    </lineage>
</organism>
<sequence length="36" mass="4104">VRSPSPVLTKPEESPLIEIPFTYPNNNQERQPSPQL</sequence>
<dbReference type="EMBL" id="CAJOAX010057784">
    <property type="protein sequence ID" value="CAF4333768.1"/>
    <property type="molecule type" value="Genomic_DNA"/>
</dbReference>
<name>A0A820K3N8_9BILA</name>
<dbReference type="AlphaFoldDB" id="A0A820K3N8"/>
<accession>A0A820K3N8</accession>
<comment type="caution">
    <text evidence="2">The sequence shown here is derived from an EMBL/GenBank/DDBJ whole genome shotgun (WGS) entry which is preliminary data.</text>
</comment>